<comment type="caution">
    <text evidence="2">The sequence shown here is derived from an EMBL/GenBank/DDBJ whole genome shotgun (WGS) entry which is preliminary data.</text>
</comment>
<dbReference type="GO" id="GO:0051259">
    <property type="term" value="P:protein complex oligomerization"/>
    <property type="evidence" value="ECO:0007669"/>
    <property type="project" value="InterPro"/>
</dbReference>
<dbReference type="SUPFAM" id="SSF89155">
    <property type="entry name" value="TorD-like"/>
    <property type="match status" value="1"/>
</dbReference>
<dbReference type="EMBL" id="QEWR01000002">
    <property type="protein sequence ID" value="PWD84346.1"/>
    <property type="molecule type" value="Genomic_DNA"/>
</dbReference>
<proteinExistence type="predicted"/>
<protein>
    <submittedName>
        <fullName evidence="2">Molecular chaperone TorD</fullName>
    </submittedName>
</protein>
<dbReference type="NCBIfam" id="NF003442">
    <property type="entry name" value="PRK04976.1"/>
    <property type="match status" value="1"/>
</dbReference>
<dbReference type="Proteomes" id="UP000244948">
    <property type="component" value="Unassembled WGS sequence"/>
</dbReference>
<evidence type="ECO:0000313" key="3">
    <source>
        <dbReference type="Proteomes" id="UP000244948"/>
    </source>
</evidence>
<dbReference type="PANTHER" id="PTHR34227:SF11">
    <property type="entry name" value="CHAPERONE PROTEIN TORD"/>
    <property type="match status" value="1"/>
</dbReference>
<sequence>MSEIRAIINEAAVVAKMRGETYQWFARIFANELTESDVTLYQEGALNTLLELFTEIGLAIEVDQVKAAIERFSEIEHISVELRADFASCFLLDDKSGAIPYASLYLGDGDMMYAEAERKMRELLSKSGLAILDSFKEPSDHLAIYLALLQKWCEQLARDLEEKREDYSLLKSEYIAQQTFLQEGLLSWVPLWNERLQRVTHCRCTFYSAMGSLLVAYLLADNDYLTAEIERLIALEL</sequence>
<dbReference type="InterPro" id="IPR036411">
    <property type="entry name" value="TorD-like_sf"/>
</dbReference>
<keyword evidence="1" id="KW-0143">Chaperone</keyword>
<dbReference type="InterPro" id="IPR036386">
    <property type="entry name" value="HscB_C_sf"/>
</dbReference>
<dbReference type="Pfam" id="PF02613">
    <property type="entry name" value="Nitrate_red_del"/>
    <property type="match status" value="1"/>
</dbReference>
<reference evidence="2 3" key="1">
    <citation type="journal article" date="2018" name="Genome Announc.">
        <title>Ignatzschineria cameli sp. nov., isolated from necrotic foot tissue of dromedaries (Camelus dromedarius) and associated maggots (Wohlfahrtia species) in Dubai.</title>
        <authorList>
            <person name="Tsang C.C."/>
            <person name="Tang J.Y."/>
            <person name="Fong J.Y."/>
            <person name="Kinne J."/>
            <person name="Lee H.H."/>
            <person name="Joseph M."/>
            <person name="Jose S."/>
            <person name="Schuster R.K."/>
            <person name="Tang Y."/>
            <person name="Sivakumar S."/>
            <person name="Chen J.H."/>
            <person name="Teng J.L."/>
            <person name="Lau S.K."/>
            <person name="Wernery U."/>
            <person name="Woo P.C."/>
        </authorList>
    </citation>
    <scope>NUCLEOTIDE SEQUENCE [LARGE SCALE GENOMIC DNA]</scope>
    <source>
        <strain evidence="2 3">KCTC 22643</strain>
    </source>
</reference>
<name>A0A2U2AMI0_9GAMM</name>
<evidence type="ECO:0000256" key="1">
    <source>
        <dbReference type="ARBA" id="ARBA00023186"/>
    </source>
</evidence>
<dbReference type="Gene3D" id="1.20.120.1820">
    <property type="match status" value="1"/>
</dbReference>
<dbReference type="AlphaFoldDB" id="A0A2U2AMI0"/>
<dbReference type="Gene3D" id="1.20.1280.20">
    <property type="entry name" value="HscB, C-terminal domain"/>
    <property type="match status" value="1"/>
</dbReference>
<gene>
    <name evidence="2" type="ORF">DC082_02035</name>
</gene>
<evidence type="ECO:0000313" key="2">
    <source>
        <dbReference type="EMBL" id="PWD84346.1"/>
    </source>
</evidence>
<organism evidence="2 3">
    <name type="scientific">Ignatzschineria indica</name>
    <dbReference type="NCBI Taxonomy" id="472583"/>
    <lineage>
        <taxon>Bacteria</taxon>
        <taxon>Pseudomonadati</taxon>
        <taxon>Pseudomonadota</taxon>
        <taxon>Gammaproteobacteria</taxon>
        <taxon>Cardiobacteriales</taxon>
        <taxon>Ignatzschineriaceae</taxon>
        <taxon>Ignatzschineria</taxon>
    </lineage>
</organism>
<dbReference type="InterPro" id="IPR050289">
    <property type="entry name" value="TorD/DmsD_chaperones"/>
</dbReference>
<dbReference type="PANTHER" id="PTHR34227">
    <property type="entry name" value="CHAPERONE PROTEIN YCDY"/>
    <property type="match status" value="1"/>
</dbReference>
<dbReference type="InterPro" id="IPR020945">
    <property type="entry name" value="DMSO/NO3_reduct_chaperone"/>
</dbReference>
<accession>A0A2U2AMI0</accession>
<dbReference type="RefSeq" id="WP_109235539.1">
    <property type="nucleotide sequence ID" value="NZ_BMXZ01000001.1"/>
</dbReference>
<keyword evidence="3" id="KW-1185">Reference proteome</keyword>